<dbReference type="Pfam" id="PF00226">
    <property type="entry name" value="DnaJ"/>
    <property type="match status" value="1"/>
</dbReference>
<dbReference type="CDD" id="cd06257">
    <property type="entry name" value="DnaJ"/>
    <property type="match status" value="1"/>
</dbReference>
<proteinExistence type="predicted"/>
<dbReference type="EMBL" id="CDQK01000001">
    <property type="protein sequence ID" value="CEP20628.1"/>
    <property type="molecule type" value="Genomic_DNA"/>
</dbReference>
<name>A0A0H5BYR5_CYBJN</name>
<dbReference type="PANTHER" id="PTHR46620">
    <property type="entry name" value="J DOMAIN-CONTAINING PROTEIN SPF31"/>
    <property type="match status" value="1"/>
</dbReference>
<dbReference type="AlphaFoldDB" id="A0A0H5BYR5"/>
<dbReference type="PRINTS" id="PR00625">
    <property type="entry name" value="JDOMAIN"/>
</dbReference>
<evidence type="ECO:0000313" key="2">
    <source>
        <dbReference type="EMBL" id="CEP20628.1"/>
    </source>
</evidence>
<dbReference type="PANTHER" id="PTHR46620:SF1">
    <property type="entry name" value="J DOMAIN-CONTAINING PROTEIN SPF31"/>
    <property type="match status" value="1"/>
</dbReference>
<accession>A0A0H5BYR5</accession>
<evidence type="ECO:0000313" key="3">
    <source>
        <dbReference type="Proteomes" id="UP000038830"/>
    </source>
</evidence>
<dbReference type="InterPro" id="IPR001623">
    <property type="entry name" value="DnaJ_domain"/>
</dbReference>
<evidence type="ECO:0000259" key="1">
    <source>
        <dbReference type="PROSITE" id="PS50076"/>
    </source>
</evidence>
<reference evidence="3" key="1">
    <citation type="journal article" date="2015" name="J. Biotechnol.">
        <title>The structure of the Cyberlindnera jadinii genome and its relation to Candida utilis analyzed by the occurrence of single nucleotide polymorphisms.</title>
        <authorList>
            <person name="Rupp O."/>
            <person name="Brinkrolf K."/>
            <person name="Buerth C."/>
            <person name="Kunigo M."/>
            <person name="Schneider J."/>
            <person name="Jaenicke S."/>
            <person name="Goesmann A."/>
            <person name="Puehler A."/>
            <person name="Jaeger K.-E."/>
            <person name="Ernst J.F."/>
        </authorList>
    </citation>
    <scope>NUCLEOTIDE SEQUENCE [LARGE SCALE GENOMIC DNA]</scope>
    <source>
        <strain evidence="3">ATCC 18201 / CBS 1600 / BCRC 20928 / JCM 3617 / NBRC 0987 / NRRL Y-1542</strain>
    </source>
</reference>
<sequence length="192" mass="22651">MMEDMDKELDRLVNQLSTKEQIDRILNALTLDPYSILDLPHSSSTDAVKQKYRAISRQIHPDKTRLEGAAKAFDLLKKSESILMDPEQREKLDDVYKEAEIQSQQQGLDIDAVYKELLIKDEFKKRMHLKREMERQGNEEKLKEDSIKFAKEKKAANEKWEDERDDRVKSWRAYKGKVDKKKTKKKKVKVLA</sequence>
<dbReference type="SMART" id="SM00271">
    <property type="entry name" value="DnaJ"/>
    <property type="match status" value="1"/>
</dbReference>
<dbReference type="InterPro" id="IPR036869">
    <property type="entry name" value="J_dom_sf"/>
</dbReference>
<dbReference type="Gene3D" id="1.10.287.110">
    <property type="entry name" value="DnaJ domain"/>
    <property type="match status" value="1"/>
</dbReference>
<gene>
    <name evidence="2" type="ORF">BN1211_0536</name>
</gene>
<protein>
    <submittedName>
        <fullName evidence="2">J domain-containing protein spf31</fullName>
    </submittedName>
</protein>
<dbReference type="SUPFAM" id="SSF46565">
    <property type="entry name" value="Chaperone J-domain"/>
    <property type="match status" value="1"/>
</dbReference>
<dbReference type="Proteomes" id="UP000038830">
    <property type="component" value="Unassembled WGS sequence"/>
</dbReference>
<feature type="domain" description="J" evidence="1">
    <location>
        <begin position="32"/>
        <end position="96"/>
    </location>
</feature>
<dbReference type="PROSITE" id="PS50076">
    <property type="entry name" value="DNAJ_2"/>
    <property type="match status" value="1"/>
</dbReference>
<organism evidence="2 3">
    <name type="scientific">Cyberlindnera jadinii (strain ATCC 18201 / CBS 1600 / BCRC 20928 / JCM 3617 / NBRC 0987 / NRRL Y-1542)</name>
    <name type="common">Torula yeast</name>
    <name type="synonym">Candida utilis</name>
    <dbReference type="NCBI Taxonomy" id="983966"/>
    <lineage>
        <taxon>Eukaryota</taxon>
        <taxon>Fungi</taxon>
        <taxon>Dikarya</taxon>
        <taxon>Ascomycota</taxon>
        <taxon>Saccharomycotina</taxon>
        <taxon>Saccharomycetes</taxon>
        <taxon>Phaffomycetales</taxon>
        <taxon>Phaffomycetaceae</taxon>
        <taxon>Cyberlindnera</taxon>
    </lineage>
</organism>